<dbReference type="EC" id="1.1.1.27" evidence="3 7"/>
<dbReference type="Proteomes" id="UP000066203">
    <property type="component" value="Chromosome"/>
</dbReference>
<dbReference type="Pfam" id="PF02866">
    <property type="entry name" value="Ldh_1_C"/>
    <property type="match status" value="1"/>
</dbReference>
<feature type="binding site" evidence="7">
    <location>
        <position position="87"/>
    </location>
    <ligand>
        <name>substrate</name>
    </ligand>
</feature>
<dbReference type="InterPro" id="IPR001236">
    <property type="entry name" value="Lactate/malate_DH_N"/>
</dbReference>
<dbReference type="Gene3D" id="3.90.110.10">
    <property type="entry name" value="Lactate dehydrogenase/glycoside hydrolase, family 4, C-terminal"/>
    <property type="match status" value="1"/>
</dbReference>
<keyword evidence="5 7" id="KW-0520">NAD</keyword>
<evidence type="ECO:0000256" key="2">
    <source>
        <dbReference type="ARBA" id="ARBA00006054"/>
    </source>
</evidence>
<feature type="binding site" evidence="7">
    <location>
        <position position="173"/>
    </location>
    <ligand>
        <name>beta-D-fructose 1,6-bisphosphate</name>
        <dbReference type="ChEBI" id="CHEBI:32966"/>
        <note>allosteric activator</note>
    </ligand>
</feature>
<evidence type="ECO:0000256" key="7">
    <source>
        <dbReference type="HAMAP-Rule" id="MF_00488"/>
    </source>
</evidence>
<feature type="binding site" evidence="7">
    <location>
        <begin position="84"/>
        <end position="85"/>
    </location>
    <ligand>
        <name>NAD(+)</name>
        <dbReference type="ChEBI" id="CHEBI:57540"/>
    </ligand>
</feature>
<feature type="binding site" evidence="7">
    <location>
        <position position="93"/>
    </location>
    <ligand>
        <name>substrate</name>
    </ligand>
</feature>
<feature type="binding site" evidence="9">
    <location>
        <position position="100"/>
    </location>
    <ligand>
        <name>NAD(+)</name>
        <dbReference type="ChEBI" id="CHEBI:57540"/>
    </ligand>
</feature>
<comment type="subcellular location">
    <subcellularLocation>
        <location evidence="7">Cytoplasm</location>
    </subcellularLocation>
</comment>
<evidence type="ECO:0000256" key="1">
    <source>
        <dbReference type="ARBA" id="ARBA00004843"/>
    </source>
</evidence>
<dbReference type="PRINTS" id="PR00086">
    <property type="entry name" value="LLDHDRGNASE"/>
</dbReference>
<dbReference type="RefSeq" id="WP_060824802.1">
    <property type="nucleotide sequence ID" value="NZ_AP014938.1"/>
</dbReference>
<sequence>MNGVNNPTKLGVIGAGGVGSATAYAAMVRGSADEIVLYDIDGKRAHAEALDIAHGAMFAHEATVTGGDDIELLRDCDMVIITAGARQKPGQPRLELAGANVAILEKLLPNILSVAPNAIIMLVTNPCDVLTIVAQKITGLPANRVLSSGTVLDSSRLRWLIANKAGVSIKSVHANVVGEHGDSEFPVWSAANIGMVPLTEWEQDGKLVFTEEVREELATEAMRAAYKVIEGKGSTNYAIGISGARIAEAFLGGQNAVLPVSTTIAGELYGFKDVALSLPTIVNREGIQRVLEVPMNEAELAQLKASAEAIRASAASLGF</sequence>
<feature type="binding site" evidence="7">
    <location>
        <position position="235"/>
    </location>
    <ligand>
        <name>substrate</name>
    </ligand>
</feature>
<dbReference type="InterPro" id="IPR001557">
    <property type="entry name" value="L-lactate/malate_DH"/>
</dbReference>
<comment type="function">
    <text evidence="7">Catalyzes the conversion of lactate to pyruvate.</text>
</comment>
<dbReference type="SUPFAM" id="SSF51735">
    <property type="entry name" value="NAD(P)-binding Rossmann-fold domains"/>
    <property type="match status" value="1"/>
</dbReference>
<dbReference type="Gene3D" id="3.40.50.720">
    <property type="entry name" value="NAD(P)-binding Rossmann-like Domain"/>
    <property type="match status" value="1"/>
</dbReference>
<evidence type="ECO:0000259" key="11">
    <source>
        <dbReference type="Pfam" id="PF02866"/>
    </source>
</evidence>
<name>A0A0K2S1F9_9MICC</name>
<dbReference type="EMBL" id="AP014938">
    <property type="protein sequence ID" value="BAS20928.1"/>
    <property type="molecule type" value="Genomic_DNA"/>
</dbReference>
<dbReference type="UniPathway" id="UPA00554">
    <property type="reaction ID" value="UER00611"/>
</dbReference>
<dbReference type="PANTHER" id="PTHR43128">
    <property type="entry name" value="L-2-HYDROXYCARBOXYLATE DEHYDROGENASE (NAD(P)(+))"/>
    <property type="match status" value="1"/>
</dbReference>
<evidence type="ECO:0000259" key="10">
    <source>
        <dbReference type="Pfam" id="PF00056"/>
    </source>
</evidence>
<protein>
    <recommendedName>
        <fullName evidence="3 7">L-lactate dehydrogenase</fullName>
        <shortName evidence="7">L-LDH</shortName>
        <ecNumber evidence="3 7">1.1.1.27</ecNumber>
    </recommendedName>
</protein>
<organism evidence="12">
    <name type="scientific">Rothia mucilaginosa</name>
    <dbReference type="NCBI Taxonomy" id="43675"/>
    <lineage>
        <taxon>Bacteria</taxon>
        <taxon>Bacillati</taxon>
        <taxon>Actinomycetota</taxon>
        <taxon>Actinomycetes</taxon>
        <taxon>Micrococcales</taxon>
        <taxon>Micrococcaceae</taxon>
        <taxon>Rothia</taxon>
    </lineage>
</organism>
<dbReference type="PATRIC" id="fig|43675.28.peg.1723"/>
<evidence type="ECO:0000313" key="12">
    <source>
        <dbReference type="EMBL" id="BAS20928.1"/>
    </source>
</evidence>
<dbReference type="InterPro" id="IPR011304">
    <property type="entry name" value="L-lactate_DH"/>
</dbReference>
<dbReference type="GO" id="GO:0006089">
    <property type="term" value="P:lactate metabolic process"/>
    <property type="evidence" value="ECO:0007669"/>
    <property type="project" value="TreeGrafter"/>
</dbReference>
<dbReference type="GO" id="GO:0005737">
    <property type="term" value="C:cytoplasm"/>
    <property type="evidence" value="ECO:0007669"/>
    <property type="project" value="UniProtKB-SubCell"/>
</dbReference>
<dbReference type="GO" id="GO:0004459">
    <property type="term" value="F:L-lactate dehydrogenase (NAD+) activity"/>
    <property type="evidence" value="ECO:0007669"/>
    <property type="project" value="UniProtKB-UniRule"/>
</dbReference>
<dbReference type="InterPro" id="IPR022383">
    <property type="entry name" value="Lactate/malate_DH_C"/>
</dbReference>
<dbReference type="HAMAP" id="MF_00488">
    <property type="entry name" value="Lactate_dehydrog"/>
    <property type="match status" value="1"/>
</dbReference>
<dbReference type="InterPro" id="IPR018177">
    <property type="entry name" value="L-lactate_DH_AS"/>
</dbReference>
<keyword evidence="7" id="KW-0597">Phosphoprotein</keyword>
<evidence type="ECO:0000256" key="6">
    <source>
        <dbReference type="ARBA" id="ARBA00049258"/>
    </source>
</evidence>
<keyword evidence="4 7" id="KW-0560">Oxidoreductase</keyword>
<dbReference type="InterPro" id="IPR036291">
    <property type="entry name" value="NAD(P)-bd_dom_sf"/>
</dbReference>
<keyword evidence="7" id="KW-0963">Cytoplasm</keyword>
<dbReference type="PIRSF" id="PIRSF000102">
    <property type="entry name" value="Lac_mal_DH"/>
    <property type="match status" value="1"/>
</dbReference>
<feature type="binding site" evidence="9">
    <location>
        <begin position="14"/>
        <end position="19"/>
    </location>
    <ligand>
        <name>NAD(+)</name>
        <dbReference type="ChEBI" id="CHEBI:57540"/>
    </ligand>
</feature>
<feature type="domain" description="Lactate/malate dehydrogenase C-terminal" evidence="11">
    <location>
        <begin position="150"/>
        <end position="313"/>
    </location>
</feature>
<comment type="activity regulation">
    <text evidence="7">Allosterically activated by fructose 1,6-bisphosphate (FBP).</text>
</comment>
<feature type="binding site" evidence="7">
    <location>
        <begin position="153"/>
        <end position="156"/>
    </location>
    <ligand>
        <name>substrate</name>
    </ligand>
</feature>
<keyword evidence="7" id="KW-0021">Allosteric enzyme</keyword>
<gene>
    <name evidence="7" type="primary">ldh</name>
    <name evidence="12" type="ORF">RM6536_1681</name>
</gene>
<comment type="catalytic activity">
    <reaction evidence="6 7">
        <text>(S)-lactate + NAD(+) = pyruvate + NADH + H(+)</text>
        <dbReference type="Rhea" id="RHEA:23444"/>
        <dbReference type="ChEBI" id="CHEBI:15361"/>
        <dbReference type="ChEBI" id="CHEBI:15378"/>
        <dbReference type="ChEBI" id="CHEBI:16651"/>
        <dbReference type="ChEBI" id="CHEBI:57540"/>
        <dbReference type="ChEBI" id="CHEBI:57945"/>
        <dbReference type="EC" id="1.1.1.27"/>
    </reaction>
</comment>
<feature type="binding site" evidence="7">
    <location>
        <position position="148"/>
    </location>
    <ligand>
        <name>NAD(+)</name>
        <dbReference type="ChEBI" id="CHEBI:57540"/>
    </ligand>
</feature>
<reference evidence="13" key="1">
    <citation type="submission" date="2015-08" db="EMBL/GenBank/DDBJ databases">
        <title>Complete genome sequence of Rothia mucilaginosa strain NUM-Rm6536.</title>
        <authorList>
            <person name="Nambu T."/>
        </authorList>
    </citation>
    <scope>NUCLEOTIDE SEQUENCE [LARGE SCALE GENOMIC DNA]</scope>
    <source>
        <strain evidence="13">NUM-Rm6536</strain>
    </source>
</reference>
<dbReference type="InterPro" id="IPR015955">
    <property type="entry name" value="Lactate_DH/Glyco_Ohase_4_C"/>
</dbReference>
<evidence type="ECO:0000256" key="5">
    <source>
        <dbReference type="ARBA" id="ARBA00023027"/>
    </source>
</evidence>
<evidence type="ECO:0000256" key="9">
    <source>
        <dbReference type="PIRSR" id="PIRSR000102-3"/>
    </source>
</evidence>
<dbReference type="GO" id="GO:0006096">
    <property type="term" value="P:glycolytic process"/>
    <property type="evidence" value="ECO:0007669"/>
    <property type="project" value="UniProtKB-UniRule"/>
</dbReference>
<evidence type="ECO:0000256" key="3">
    <source>
        <dbReference type="ARBA" id="ARBA00012967"/>
    </source>
</evidence>
<comment type="subunit">
    <text evidence="7">Homotetramer.</text>
</comment>
<comment type="similarity">
    <text evidence="2 7">Belongs to the LDH/MDH superfamily. LDH family.</text>
</comment>
<accession>A0A0K2S1F9</accession>
<evidence type="ECO:0000256" key="4">
    <source>
        <dbReference type="ARBA" id="ARBA00023002"/>
    </source>
</evidence>
<feature type="binding site" evidence="7">
    <location>
        <begin position="125"/>
        <end position="128"/>
    </location>
    <ligand>
        <name>substrate</name>
    </ligand>
</feature>
<evidence type="ECO:0000313" key="13">
    <source>
        <dbReference type="Proteomes" id="UP000066203"/>
    </source>
</evidence>
<feature type="binding site" evidence="7">
    <location>
        <position position="44"/>
    </location>
    <ligand>
        <name>NAD(+)</name>
        <dbReference type="ChEBI" id="CHEBI:57540"/>
    </ligand>
</feature>
<feature type="domain" description="Lactate/malate dehydrogenase N-terminal" evidence="10">
    <location>
        <begin position="9"/>
        <end position="146"/>
    </location>
</feature>
<evidence type="ECO:0000256" key="8">
    <source>
        <dbReference type="PIRSR" id="PIRSR000102-1"/>
    </source>
</evidence>
<proteinExistence type="inferred from homology"/>
<feature type="modified residue" description="Phosphotyrosine" evidence="7">
    <location>
        <position position="226"/>
    </location>
</feature>
<comment type="pathway">
    <text evidence="1 7">Fermentation; pyruvate fermentation to lactate; (S)-lactate from pyruvate: step 1/1.</text>
</comment>
<dbReference type="AlphaFoldDB" id="A0A0K2S1F9"/>
<dbReference type="SUPFAM" id="SSF56327">
    <property type="entry name" value="LDH C-terminal domain-like"/>
    <property type="match status" value="1"/>
</dbReference>
<dbReference type="CDD" id="cd05292">
    <property type="entry name" value="LDH_2"/>
    <property type="match status" value="1"/>
</dbReference>
<dbReference type="PANTHER" id="PTHR43128:SF16">
    <property type="entry name" value="L-LACTATE DEHYDROGENASE"/>
    <property type="match status" value="1"/>
</dbReference>
<dbReference type="Pfam" id="PF00056">
    <property type="entry name" value="Ldh_1_N"/>
    <property type="match status" value="1"/>
</dbReference>
<feature type="binding site" evidence="7">
    <location>
        <position position="18"/>
    </location>
    <ligand>
        <name>NAD(+)</name>
        <dbReference type="ChEBI" id="CHEBI:57540"/>
    </ligand>
</feature>
<feature type="binding site" evidence="7 9">
    <location>
        <position position="39"/>
    </location>
    <ligand>
        <name>NAD(+)</name>
        <dbReference type="ChEBI" id="CHEBI:57540"/>
    </ligand>
</feature>
<comment type="caution">
    <text evidence="7">Lacks conserved residue(s) required for the propagation of feature annotation.</text>
</comment>
<feature type="active site" description="Proton acceptor" evidence="7 8">
    <location>
        <position position="180"/>
    </location>
</feature>
<dbReference type="PROSITE" id="PS00064">
    <property type="entry name" value="L_LDH"/>
    <property type="match status" value="1"/>
</dbReference>
<dbReference type="NCBIfam" id="TIGR01771">
    <property type="entry name" value="L-LDH-NAD"/>
    <property type="match status" value="1"/>
</dbReference>
<feature type="binding site" evidence="7">
    <location>
        <position position="158"/>
    </location>
    <ligand>
        <name>beta-D-fructose 1,6-bisphosphate</name>
        <dbReference type="ChEBI" id="CHEBI:32966"/>
        <note>allosteric activator</note>
    </ligand>
</feature>
<feature type="binding site" evidence="7 9">
    <location>
        <begin position="123"/>
        <end position="125"/>
    </location>
    <ligand>
        <name>NAD(+)</name>
        <dbReference type="ChEBI" id="CHEBI:57540"/>
    </ligand>
</feature>